<name>A0A364N7M8_STELY</name>
<dbReference type="PRINTS" id="PR00081">
    <property type="entry name" value="GDHRDH"/>
</dbReference>
<dbReference type="PANTHER" id="PTHR44229:SF4">
    <property type="entry name" value="15-HYDROXYPROSTAGLANDIN DEHYDROGENASE [NAD(+)]"/>
    <property type="match status" value="1"/>
</dbReference>
<accession>A0A364N7M8</accession>
<comment type="caution">
    <text evidence="3">The sequence shown here is derived from an EMBL/GenBank/DDBJ whole genome shotgun (WGS) entry which is preliminary data.</text>
</comment>
<dbReference type="Pfam" id="PF00106">
    <property type="entry name" value="adh_short"/>
    <property type="match status" value="1"/>
</dbReference>
<dbReference type="Proteomes" id="UP000249619">
    <property type="component" value="Unassembled WGS sequence"/>
</dbReference>
<dbReference type="Gene3D" id="3.40.50.720">
    <property type="entry name" value="NAD(P)-binding Rossmann-like Domain"/>
    <property type="match status" value="1"/>
</dbReference>
<dbReference type="AlphaFoldDB" id="A0A364N7M8"/>
<evidence type="ECO:0000313" key="3">
    <source>
        <dbReference type="EMBL" id="RAR13143.1"/>
    </source>
</evidence>
<keyword evidence="2" id="KW-0560">Oxidoreductase</keyword>
<dbReference type="STRING" id="183478.A0A364N7M8"/>
<dbReference type="GO" id="GO:0005737">
    <property type="term" value="C:cytoplasm"/>
    <property type="evidence" value="ECO:0007669"/>
    <property type="project" value="TreeGrafter"/>
</dbReference>
<proteinExistence type="inferred from homology"/>
<gene>
    <name evidence="3" type="ORF">DDE83_003528</name>
</gene>
<organism evidence="3 4">
    <name type="scientific">Stemphylium lycopersici</name>
    <name type="common">Tomato gray leaf spot disease fungus</name>
    <name type="synonym">Thyrospora lycopersici</name>
    <dbReference type="NCBI Taxonomy" id="183478"/>
    <lineage>
        <taxon>Eukaryota</taxon>
        <taxon>Fungi</taxon>
        <taxon>Dikarya</taxon>
        <taxon>Ascomycota</taxon>
        <taxon>Pezizomycotina</taxon>
        <taxon>Dothideomycetes</taxon>
        <taxon>Pleosporomycetidae</taxon>
        <taxon>Pleosporales</taxon>
        <taxon>Pleosporineae</taxon>
        <taxon>Pleosporaceae</taxon>
        <taxon>Stemphylium</taxon>
    </lineage>
</organism>
<dbReference type="InterPro" id="IPR036291">
    <property type="entry name" value="NAD(P)-bd_dom_sf"/>
</dbReference>
<dbReference type="InterPro" id="IPR002347">
    <property type="entry name" value="SDR_fam"/>
</dbReference>
<evidence type="ECO:0000256" key="2">
    <source>
        <dbReference type="ARBA" id="ARBA00023002"/>
    </source>
</evidence>
<dbReference type="SUPFAM" id="SSF51735">
    <property type="entry name" value="NAD(P)-binding Rossmann-fold domains"/>
    <property type="match status" value="1"/>
</dbReference>
<evidence type="ECO:0000313" key="4">
    <source>
        <dbReference type="Proteomes" id="UP000249619"/>
    </source>
</evidence>
<dbReference type="GO" id="GO:0016616">
    <property type="term" value="F:oxidoreductase activity, acting on the CH-OH group of donors, NAD or NADP as acceptor"/>
    <property type="evidence" value="ECO:0007669"/>
    <property type="project" value="TreeGrafter"/>
</dbReference>
<dbReference type="EMBL" id="QGDH01000040">
    <property type="protein sequence ID" value="RAR13143.1"/>
    <property type="molecule type" value="Genomic_DNA"/>
</dbReference>
<evidence type="ECO:0000256" key="1">
    <source>
        <dbReference type="ARBA" id="ARBA00006484"/>
    </source>
</evidence>
<keyword evidence="4" id="KW-1185">Reference proteome</keyword>
<comment type="similarity">
    <text evidence="1">Belongs to the short-chain dehydrogenases/reductases (SDR) family.</text>
</comment>
<dbReference type="OrthoDB" id="37659at2759"/>
<sequence length="169" mass="18348">MPQKVALITGGASGMGLAVAKALSSHPSIDWKVHIVDLNTETGKQATSTLRNATFHQANVADYTSLTSRFEATYNSSSRLDFVFANAGILERDNFYAKHDLDGPPPPQPNQSSVDINYKAVINTSYLALHYFRKTKARYDGGEFDPVLPRAGLCIQANSVPYTAGAKPQ</sequence>
<protein>
    <submittedName>
        <fullName evidence="3">NAD(P)-binding protein</fullName>
    </submittedName>
</protein>
<reference evidence="4" key="1">
    <citation type="submission" date="2018-05" db="EMBL/GenBank/DDBJ databases">
        <title>Draft genome sequence of Stemphylium lycopersici strain CIDEFI 213.</title>
        <authorList>
            <person name="Medina R."/>
            <person name="Franco M.E.E."/>
            <person name="Lucentini C.G."/>
            <person name="Saparrat M.C.N."/>
            <person name="Balatti P.A."/>
        </authorList>
    </citation>
    <scope>NUCLEOTIDE SEQUENCE [LARGE SCALE GENOMIC DNA]</scope>
    <source>
        <strain evidence="4">CIDEFI 213</strain>
    </source>
</reference>
<dbReference type="PANTHER" id="PTHR44229">
    <property type="entry name" value="15-HYDROXYPROSTAGLANDIN DEHYDROGENASE [NAD(+)]"/>
    <property type="match status" value="1"/>
</dbReference>